<keyword evidence="2" id="KW-1185">Reference proteome</keyword>
<dbReference type="EMBL" id="JANRMS010000174">
    <property type="protein sequence ID" value="KAJ3544886.1"/>
    <property type="molecule type" value="Genomic_DNA"/>
</dbReference>
<name>A0ACC1SR69_9HYPO</name>
<comment type="caution">
    <text evidence="1">The sequence shown here is derived from an EMBL/GenBank/DDBJ whole genome shotgun (WGS) entry which is preliminary data.</text>
</comment>
<organism evidence="1 2">
    <name type="scientific">Fusarium decemcellulare</name>
    <dbReference type="NCBI Taxonomy" id="57161"/>
    <lineage>
        <taxon>Eukaryota</taxon>
        <taxon>Fungi</taxon>
        <taxon>Dikarya</taxon>
        <taxon>Ascomycota</taxon>
        <taxon>Pezizomycotina</taxon>
        <taxon>Sordariomycetes</taxon>
        <taxon>Hypocreomycetidae</taxon>
        <taxon>Hypocreales</taxon>
        <taxon>Nectriaceae</taxon>
        <taxon>Fusarium</taxon>
        <taxon>Fusarium decemcellulare species complex</taxon>
    </lineage>
</organism>
<accession>A0ACC1SR69</accession>
<gene>
    <name evidence="1" type="ORF">NM208_g2791</name>
</gene>
<sequence length="718" mass="80982">MRLTAQRAVLRWHGLLCLPKHPQSWYRARLREEFSERRLAVTACQKLSDTADVLYIISRAKYDGHVLKDLPRFSLSHLAVYAYLLSKYTSRWQFYRVAVLLSGCRDLDSMREVINPTKDHKIREVACRHGIDPRKIHASLPPTSVDMATSSMKRNQELSRGKASSYRRPHRRFLRLIGRPQLNDQDKSVFRGQAIDAIRDESAHTGRVAVVTGHLMFWSDNDGAGQPVYTSNDLETFTHIIYLDIPAETISQRRTDDSRETSIDRVSALIQYFRQSTVESNLAHVRTKVDEILALNLSDLETFLVMDGDKTLAPDDTGTLFWDALAEMSQHPKTWPLEKLFGGPLGYSDTAFYQATLLYEDTANDKQFDKLCDTAASSVTLYPDIVSMLHLAAEHRHVGVVVVTCGLGRVWEKVLERISDGFIVTPAVKADIVSRLQNWAYLYVWAFGDSPLDLPMLKQVDRAIVVAIEDEDLQVRQVLLPNETPLRLDKDRLPVTRLDEQLVASIMQRRFIEITHATEKPAARLLSTPTRDTSVAGPALRKAHQDVGWYLATEYVSQLIGLEQFSIPHVKDYQTTGYRLHDERQTSIIALMRGGEAMAFGISAAFQAAMFVHASSALDVKRHHIDGQATVILVDSVVNSGKTLMEFINRIRVLDAYISIVVVAGLVQAEAVADTHALHRLMRRHGASMIALRLSENKFTGTKTTDTGNRLFNTTHLA</sequence>
<evidence type="ECO:0000313" key="2">
    <source>
        <dbReference type="Proteomes" id="UP001148629"/>
    </source>
</evidence>
<reference evidence="1" key="1">
    <citation type="submission" date="2022-08" db="EMBL/GenBank/DDBJ databases">
        <title>Genome Sequence of Fusarium decemcellulare.</title>
        <authorList>
            <person name="Buettner E."/>
        </authorList>
    </citation>
    <scope>NUCLEOTIDE SEQUENCE</scope>
    <source>
        <strain evidence="1">Babe19</strain>
    </source>
</reference>
<proteinExistence type="predicted"/>
<protein>
    <submittedName>
        <fullName evidence="1">Uncharacterized protein</fullName>
    </submittedName>
</protein>
<evidence type="ECO:0000313" key="1">
    <source>
        <dbReference type="EMBL" id="KAJ3544886.1"/>
    </source>
</evidence>
<dbReference type="Proteomes" id="UP001148629">
    <property type="component" value="Unassembled WGS sequence"/>
</dbReference>